<protein>
    <submittedName>
        <fullName evidence="1">Uncharacterized protein</fullName>
    </submittedName>
</protein>
<evidence type="ECO:0000313" key="1">
    <source>
        <dbReference type="EMBL" id="GIX67564.1"/>
    </source>
</evidence>
<proteinExistence type="predicted"/>
<dbReference type="EMBL" id="BPLR01001888">
    <property type="protein sequence ID" value="GIX67564.1"/>
    <property type="molecule type" value="Genomic_DNA"/>
</dbReference>
<keyword evidence="2" id="KW-1185">Reference proteome</keyword>
<dbReference type="AlphaFoldDB" id="A0AAV4M6C5"/>
<name>A0AAV4M6C5_CAEEX</name>
<gene>
    <name evidence="1" type="ORF">CEXT_112051</name>
</gene>
<dbReference type="Proteomes" id="UP001054945">
    <property type="component" value="Unassembled WGS sequence"/>
</dbReference>
<sequence length="103" mass="11685">MAWPYIYKYEDENPMNKIMLQKPEEKKRKDTVGDGWTIWKSGLNPRESVASLLHQKKKWVSTPDMFLSGKIDRTISTSSPLVRGRVVGNLSAKSEGESVTTEA</sequence>
<organism evidence="1 2">
    <name type="scientific">Caerostris extrusa</name>
    <name type="common">Bark spider</name>
    <name type="synonym">Caerostris bankana</name>
    <dbReference type="NCBI Taxonomy" id="172846"/>
    <lineage>
        <taxon>Eukaryota</taxon>
        <taxon>Metazoa</taxon>
        <taxon>Ecdysozoa</taxon>
        <taxon>Arthropoda</taxon>
        <taxon>Chelicerata</taxon>
        <taxon>Arachnida</taxon>
        <taxon>Araneae</taxon>
        <taxon>Araneomorphae</taxon>
        <taxon>Entelegynae</taxon>
        <taxon>Araneoidea</taxon>
        <taxon>Araneidae</taxon>
        <taxon>Caerostris</taxon>
    </lineage>
</organism>
<accession>A0AAV4M6C5</accession>
<comment type="caution">
    <text evidence="1">The sequence shown here is derived from an EMBL/GenBank/DDBJ whole genome shotgun (WGS) entry which is preliminary data.</text>
</comment>
<reference evidence="1 2" key="1">
    <citation type="submission" date="2021-06" db="EMBL/GenBank/DDBJ databases">
        <title>Caerostris extrusa draft genome.</title>
        <authorList>
            <person name="Kono N."/>
            <person name="Arakawa K."/>
        </authorList>
    </citation>
    <scope>NUCLEOTIDE SEQUENCE [LARGE SCALE GENOMIC DNA]</scope>
</reference>
<evidence type="ECO:0000313" key="2">
    <source>
        <dbReference type="Proteomes" id="UP001054945"/>
    </source>
</evidence>